<dbReference type="InterPro" id="IPR045340">
    <property type="entry name" value="DUF6533"/>
</dbReference>
<feature type="transmembrane region" description="Helical" evidence="2">
    <location>
        <begin position="150"/>
        <end position="173"/>
    </location>
</feature>
<feature type="transmembrane region" description="Helical" evidence="2">
    <location>
        <begin position="201"/>
        <end position="225"/>
    </location>
</feature>
<evidence type="ECO:0000313" key="5">
    <source>
        <dbReference type="Proteomes" id="UP000521872"/>
    </source>
</evidence>
<gene>
    <name evidence="4" type="ORF">D9613_008742</name>
</gene>
<name>A0A8H4QT66_9AGAR</name>
<feature type="region of interest" description="Disordered" evidence="1">
    <location>
        <begin position="255"/>
        <end position="277"/>
    </location>
</feature>
<keyword evidence="2" id="KW-0472">Membrane</keyword>
<feature type="transmembrane region" description="Helical" evidence="2">
    <location>
        <begin position="47"/>
        <end position="67"/>
    </location>
</feature>
<keyword evidence="2" id="KW-0812">Transmembrane</keyword>
<proteinExistence type="predicted"/>
<reference evidence="4 5" key="1">
    <citation type="submission" date="2019-12" db="EMBL/GenBank/DDBJ databases">
        <authorList>
            <person name="Floudas D."/>
            <person name="Bentzer J."/>
            <person name="Ahren D."/>
            <person name="Johansson T."/>
            <person name="Persson P."/>
            <person name="Tunlid A."/>
        </authorList>
    </citation>
    <scope>NUCLEOTIDE SEQUENCE [LARGE SCALE GENOMIC DNA]</scope>
    <source>
        <strain evidence="4 5">CBS 102.39</strain>
    </source>
</reference>
<keyword evidence="2" id="KW-1133">Transmembrane helix</keyword>
<feature type="transmembrane region" description="Helical" evidence="2">
    <location>
        <begin position="6"/>
        <end position="27"/>
    </location>
</feature>
<feature type="domain" description="DUF6533" evidence="3">
    <location>
        <begin position="18"/>
        <end position="56"/>
    </location>
</feature>
<evidence type="ECO:0000259" key="3">
    <source>
        <dbReference type="Pfam" id="PF20151"/>
    </source>
</evidence>
<comment type="caution">
    <text evidence="4">The sequence shown here is derived from an EMBL/GenBank/DDBJ whole genome shotgun (WGS) entry which is preliminary data.</text>
</comment>
<evidence type="ECO:0000256" key="2">
    <source>
        <dbReference type="SAM" id="Phobius"/>
    </source>
</evidence>
<dbReference type="Proteomes" id="UP000521872">
    <property type="component" value="Unassembled WGS sequence"/>
</dbReference>
<dbReference type="EMBL" id="JAACJL010000031">
    <property type="protein sequence ID" value="KAF4616907.1"/>
    <property type="molecule type" value="Genomic_DNA"/>
</dbReference>
<protein>
    <recommendedName>
        <fullName evidence="3">DUF6533 domain-containing protein</fullName>
    </recommendedName>
</protein>
<sequence>MVSSQHIRFLQFCIQYTSIALIFYDYFLTWTREIKYVWMKKFTLSTVFYIASRYSMVSNVLYLMAMARKLPKGLSCTNAYRICCAFSVLGRAAVVCVLCARTYAIYNRNKYILAILGPLGATIIIMDSVHVRWVVCVGDPDPRNKISEPFGFSLTFALLLVVYEVLASMLTFYRSWQALRIRDDLKDVTNKLEYLVVKEGVLYFSFVSIFTLSTLVMLTVSPALITPKSSHSSTGARIEWIIRPHVKLFDTPRIRADDRSFPPPSAGIRTQGDLHDN</sequence>
<feature type="transmembrane region" description="Helical" evidence="2">
    <location>
        <begin position="111"/>
        <end position="130"/>
    </location>
</feature>
<dbReference type="AlphaFoldDB" id="A0A8H4QT66"/>
<organism evidence="4 5">
    <name type="scientific">Agrocybe pediades</name>
    <dbReference type="NCBI Taxonomy" id="84607"/>
    <lineage>
        <taxon>Eukaryota</taxon>
        <taxon>Fungi</taxon>
        <taxon>Dikarya</taxon>
        <taxon>Basidiomycota</taxon>
        <taxon>Agaricomycotina</taxon>
        <taxon>Agaricomycetes</taxon>
        <taxon>Agaricomycetidae</taxon>
        <taxon>Agaricales</taxon>
        <taxon>Agaricineae</taxon>
        <taxon>Strophariaceae</taxon>
        <taxon>Agrocybe</taxon>
    </lineage>
</organism>
<dbReference type="Pfam" id="PF20151">
    <property type="entry name" value="DUF6533"/>
    <property type="match status" value="1"/>
</dbReference>
<evidence type="ECO:0000256" key="1">
    <source>
        <dbReference type="SAM" id="MobiDB-lite"/>
    </source>
</evidence>
<accession>A0A8H4QT66</accession>
<evidence type="ECO:0000313" key="4">
    <source>
        <dbReference type="EMBL" id="KAF4616907.1"/>
    </source>
</evidence>
<keyword evidence="5" id="KW-1185">Reference proteome</keyword>